<dbReference type="PANTHER" id="PTHR32552">
    <property type="entry name" value="FERRICHROME IRON RECEPTOR-RELATED"/>
    <property type="match status" value="1"/>
</dbReference>
<name>A0A6N3T9F6_9PROT</name>
<comment type="caution">
    <text evidence="18">The sequence shown here is derived from an EMBL/GenBank/DDBJ whole genome shotgun (WGS) entry which is preliminary data.</text>
</comment>
<evidence type="ECO:0000256" key="13">
    <source>
        <dbReference type="ARBA" id="ARBA00023237"/>
    </source>
</evidence>
<keyword evidence="4 14" id="KW-1134">Transmembrane beta strand</keyword>
<dbReference type="GO" id="GO:0015891">
    <property type="term" value="P:siderophore transport"/>
    <property type="evidence" value="ECO:0007669"/>
    <property type="project" value="InterPro"/>
</dbReference>
<dbReference type="PANTHER" id="PTHR32552:SF68">
    <property type="entry name" value="FERRICHROME OUTER MEMBRANE TRANSPORTER_PHAGE RECEPTOR"/>
    <property type="match status" value="1"/>
</dbReference>
<dbReference type="SMART" id="SM00965">
    <property type="entry name" value="STN"/>
    <property type="match status" value="1"/>
</dbReference>
<dbReference type="InterPro" id="IPR039426">
    <property type="entry name" value="TonB-dep_rcpt-like"/>
</dbReference>
<keyword evidence="10 15" id="KW-0798">TonB box</keyword>
<dbReference type="AlphaFoldDB" id="A0A6N3T9F6"/>
<evidence type="ECO:0000259" key="16">
    <source>
        <dbReference type="SMART" id="SM00965"/>
    </source>
</evidence>
<feature type="domain" description="Secretin/TonB short N-terminal" evidence="16">
    <location>
        <begin position="89"/>
        <end position="139"/>
    </location>
</feature>
<evidence type="ECO:0000256" key="2">
    <source>
        <dbReference type="ARBA" id="ARBA00009810"/>
    </source>
</evidence>
<dbReference type="RefSeq" id="WP_048847989.1">
    <property type="nucleotide sequence ID" value="NZ_BAMW01000069.1"/>
</dbReference>
<comment type="similarity">
    <text evidence="2 14 15">Belongs to the TonB-dependent receptor family.</text>
</comment>
<dbReference type="Gene3D" id="3.55.50.30">
    <property type="match status" value="1"/>
</dbReference>
<keyword evidence="5" id="KW-0410">Iron transport</keyword>
<evidence type="ECO:0000256" key="1">
    <source>
        <dbReference type="ARBA" id="ARBA00004571"/>
    </source>
</evidence>
<dbReference type="InterPro" id="IPR037066">
    <property type="entry name" value="Plug_dom_sf"/>
</dbReference>
<evidence type="ECO:0000313" key="17">
    <source>
        <dbReference type="EMBL" id="GAN64447.1"/>
    </source>
</evidence>
<comment type="subcellular location">
    <subcellularLocation>
        <location evidence="1 14">Cell outer membrane</location>
        <topology evidence="1 14">Multi-pass membrane protein</topology>
    </subcellularLocation>
</comment>
<evidence type="ECO:0000256" key="6">
    <source>
        <dbReference type="ARBA" id="ARBA00022692"/>
    </source>
</evidence>
<dbReference type="EMBL" id="BJXQ01000030">
    <property type="protein sequence ID" value="GEN04824.1"/>
    <property type="molecule type" value="Genomic_DNA"/>
</dbReference>
<dbReference type="Pfam" id="PF00593">
    <property type="entry name" value="TonB_dep_Rec_b-barrel"/>
    <property type="match status" value="1"/>
</dbReference>
<keyword evidence="11 14" id="KW-0472">Membrane</keyword>
<dbReference type="EMBL" id="BAMW01000069">
    <property type="protein sequence ID" value="GAN64447.1"/>
    <property type="molecule type" value="Genomic_DNA"/>
</dbReference>
<dbReference type="Gene3D" id="2.170.130.10">
    <property type="entry name" value="TonB-dependent receptor, plug domain"/>
    <property type="match status" value="1"/>
</dbReference>
<gene>
    <name evidence="18" type="primary">bfrF_2</name>
    <name evidence="17" type="ORF">Abin_072_005</name>
    <name evidence="18" type="ORF">AIN02nite_28490</name>
</gene>
<evidence type="ECO:0000256" key="5">
    <source>
        <dbReference type="ARBA" id="ARBA00022496"/>
    </source>
</evidence>
<keyword evidence="19" id="KW-1185">Reference proteome</keyword>
<dbReference type="Proteomes" id="UP000321104">
    <property type="component" value="Unassembled WGS sequence"/>
</dbReference>
<dbReference type="InterPro" id="IPR036942">
    <property type="entry name" value="Beta-barrel_TonB_sf"/>
</dbReference>
<evidence type="ECO:0000256" key="11">
    <source>
        <dbReference type="ARBA" id="ARBA00023136"/>
    </source>
</evidence>
<keyword evidence="6 14" id="KW-0812">Transmembrane</keyword>
<evidence type="ECO:0000313" key="19">
    <source>
        <dbReference type="Proteomes" id="UP000032673"/>
    </source>
</evidence>
<keyword evidence="7" id="KW-0732">Signal</keyword>
<dbReference type="NCBIfam" id="TIGR01783">
    <property type="entry name" value="TonB-siderophor"/>
    <property type="match status" value="1"/>
</dbReference>
<dbReference type="InterPro" id="IPR011662">
    <property type="entry name" value="Secretin/TonB_short_N"/>
</dbReference>
<keyword evidence="8" id="KW-0408">Iron</keyword>
<dbReference type="SUPFAM" id="SSF56935">
    <property type="entry name" value="Porins"/>
    <property type="match status" value="1"/>
</dbReference>
<evidence type="ECO:0000256" key="10">
    <source>
        <dbReference type="ARBA" id="ARBA00023077"/>
    </source>
</evidence>
<evidence type="ECO:0000256" key="8">
    <source>
        <dbReference type="ARBA" id="ARBA00023004"/>
    </source>
</evidence>
<dbReference type="Proteomes" id="UP000032673">
    <property type="component" value="Unassembled WGS sequence"/>
</dbReference>
<dbReference type="GO" id="GO:0038023">
    <property type="term" value="F:signaling receptor activity"/>
    <property type="evidence" value="ECO:0007669"/>
    <property type="project" value="InterPro"/>
</dbReference>
<keyword evidence="13 14" id="KW-0998">Cell outer membrane</keyword>
<evidence type="ECO:0000256" key="4">
    <source>
        <dbReference type="ARBA" id="ARBA00022452"/>
    </source>
</evidence>
<dbReference type="InterPro" id="IPR010105">
    <property type="entry name" value="TonB_sidphr_rcpt"/>
</dbReference>
<evidence type="ECO:0000256" key="14">
    <source>
        <dbReference type="PROSITE-ProRule" id="PRU01360"/>
    </source>
</evidence>
<proteinExistence type="inferred from homology"/>
<dbReference type="InterPro" id="IPR012910">
    <property type="entry name" value="Plug_dom"/>
</dbReference>
<accession>A0A6N3T9F6</accession>
<reference evidence="17 19" key="1">
    <citation type="submission" date="2012-11" db="EMBL/GenBank/DDBJ databases">
        <title>Whole genome sequence of Acetobacter indonesiensis 5H-1.</title>
        <authorList>
            <person name="Azuma Y."/>
            <person name="Higashiura N."/>
            <person name="Hirakawa H."/>
            <person name="Matsushita K."/>
        </authorList>
    </citation>
    <scope>NUCLEOTIDE SEQUENCE [LARGE SCALE GENOMIC DNA]</scope>
    <source>
        <strain evidence="17 19">5H-1</strain>
    </source>
</reference>
<protein>
    <submittedName>
        <fullName evidence="18">Ferric siderophore receptor</fullName>
    </submittedName>
    <submittedName>
        <fullName evidence="17">Outer membrane siderophore receptor</fullName>
    </submittedName>
</protein>
<evidence type="ECO:0000256" key="12">
    <source>
        <dbReference type="ARBA" id="ARBA00023170"/>
    </source>
</evidence>
<keyword evidence="3 14" id="KW-0813">Transport</keyword>
<dbReference type="PROSITE" id="PS52016">
    <property type="entry name" value="TONB_DEPENDENT_REC_3"/>
    <property type="match status" value="1"/>
</dbReference>
<evidence type="ECO:0000313" key="20">
    <source>
        <dbReference type="Proteomes" id="UP000321104"/>
    </source>
</evidence>
<dbReference type="Gene3D" id="2.40.170.20">
    <property type="entry name" value="TonB-dependent receptor, beta-barrel domain"/>
    <property type="match status" value="1"/>
</dbReference>
<evidence type="ECO:0000313" key="18">
    <source>
        <dbReference type="EMBL" id="GEN04824.1"/>
    </source>
</evidence>
<sequence>MHPKIAKAGADLLSVNPRERAIRAPLVTLSLMRMLGLTTALASVAVVPVKAASADIPASTAAVERKFTLNIPAQKLSSALVALSNATGTQLAYGTQLSDGLRSSAISGTMSVNAALAQILNGTGLTYRFNGNTVVLTKTAASITLGPVRVQGTYGMENPRGPGVGYVAQTTMSGTKTDTPIREIPNSIYVVTKQQMQDQQVQNLTEALRYTPGIYAEGMGQQTNGAAAGFGGGSFMQRGFSSSQFIDGLISNSEVALDPSFIERVETINGPTSVMYGQAAPGGIINESLKRPTDTPLRNVSVGFGNWNRYQATFDVSDKITSSGNLKYRIAGIGVSQDTQTNYVRYHRVGVSPSIDWKIDDKTDLTLIGNYVYTPEDGAYSSYLPAVGTLFPGKYGRLSRHLFMGEPGWNNHKETGGLFEYLFSHQFNSHLSFHQTFRYEESRTNFSYVYTKYGALDADGVTQPRVAFAVPNTTRTVALDSHLLGKYRTGEVRHTAVVGVDFWDYHSNGQYYRSDANSLNIYAPQYGSFTPHFGYPGMGSADATSWSWFGRDAYEQVGVYFQDQIRYKGLTVTVGGREDWFSQNSWSQSNFPYTSTSSTTTSPFSTKAFTWRAGATYELDFGLVPYFSYATSFQPQTGTDVEGHTFKPTEGKQFEAGLKYKPRDFDALFTASAFHIDQTNVLTSDPQNPGYSIQTGQMTSKGFEVSAQANITKDLRILASYTYADVRYSKSTDTTVPYYYDPTSYESGYHMREGVAVPLKGKYAEAVPRNMTSMFVNYALPAGKLRGLQFNFGARYVGWTYGNTANSFKIPAFILFDTGVRYDFGKAASFLKGLVGQVTISNLTNKYYITSCGTAQCYIGQGRRVYGNLTYNW</sequence>
<dbReference type="GO" id="GO:0009279">
    <property type="term" value="C:cell outer membrane"/>
    <property type="evidence" value="ECO:0007669"/>
    <property type="project" value="UniProtKB-SubCell"/>
</dbReference>
<dbReference type="Pfam" id="PF07660">
    <property type="entry name" value="STN"/>
    <property type="match status" value="1"/>
</dbReference>
<dbReference type="InterPro" id="IPR000531">
    <property type="entry name" value="Beta-barrel_TonB"/>
</dbReference>
<keyword evidence="12 18" id="KW-0675">Receptor</keyword>
<dbReference type="GO" id="GO:0015344">
    <property type="term" value="F:siderophore uptake transmembrane transporter activity"/>
    <property type="evidence" value="ECO:0007669"/>
    <property type="project" value="TreeGrafter"/>
</dbReference>
<dbReference type="Pfam" id="PF07715">
    <property type="entry name" value="Plug"/>
    <property type="match status" value="1"/>
</dbReference>
<evidence type="ECO:0000256" key="15">
    <source>
        <dbReference type="RuleBase" id="RU003357"/>
    </source>
</evidence>
<evidence type="ECO:0000256" key="7">
    <source>
        <dbReference type="ARBA" id="ARBA00022729"/>
    </source>
</evidence>
<organism evidence="18 20">
    <name type="scientific">Acetobacter indonesiensis</name>
    <dbReference type="NCBI Taxonomy" id="104101"/>
    <lineage>
        <taxon>Bacteria</taxon>
        <taxon>Pseudomonadati</taxon>
        <taxon>Pseudomonadota</taxon>
        <taxon>Alphaproteobacteria</taxon>
        <taxon>Acetobacterales</taxon>
        <taxon>Acetobacteraceae</taxon>
        <taxon>Acetobacter</taxon>
    </lineage>
</organism>
<evidence type="ECO:0000256" key="3">
    <source>
        <dbReference type="ARBA" id="ARBA00022448"/>
    </source>
</evidence>
<dbReference type="CDD" id="cd01347">
    <property type="entry name" value="ligand_gated_channel"/>
    <property type="match status" value="1"/>
</dbReference>
<reference evidence="18 20" key="2">
    <citation type="submission" date="2019-07" db="EMBL/GenBank/DDBJ databases">
        <title>Whole genome shotgun sequence of Acetobacter indonesiensis NBRC 16471.</title>
        <authorList>
            <person name="Hosoyama A."/>
            <person name="Uohara A."/>
            <person name="Ohji S."/>
            <person name="Ichikawa N."/>
        </authorList>
    </citation>
    <scope>NUCLEOTIDE SEQUENCE [LARGE SCALE GENOMIC DNA]</scope>
    <source>
        <strain evidence="18 20">NBRC 16471</strain>
    </source>
</reference>
<evidence type="ECO:0000256" key="9">
    <source>
        <dbReference type="ARBA" id="ARBA00023065"/>
    </source>
</evidence>
<keyword evidence="9" id="KW-0406">Ion transport</keyword>